<feature type="domain" description="Peptidase M4" evidence="10">
    <location>
        <begin position="268"/>
        <end position="335"/>
    </location>
</feature>
<dbReference type="PANTHER" id="PTHR33794:SF1">
    <property type="entry name" value="BACILLOLYSIN"/>
    <property type="match status" value="1"/>
</dbReference>
<evidence type="ECO:0000313" key="15">
    <source>
        <dbReference type="Proteomes" id="UP000252249"/>
    </source>
</evidence>
<dbReference type="Pfam" id="PF02868">
    <property type="entry name" value="Peptidase_M4_C"/>
    <property type="match status" value="1"/>
</dbReference>
<gene>
    <name evidence="14" type="ORF">DU428_10605</name>
</gene>
<sequence length="851" mass="93978">MYKSPLSLIVFLFFTFFLNAQEAQKDLVAFVKQTHATVTVNENSGVPEFIKFAPENFLDLEGVTIQDKAFYFLEKYKAIFQLSAVEASFKVEDVKTDAYGFNRITLKQVHQNVPVYDGKLRFHFNAENKLTAVNGNFIPNIKIDATPAISPSEAASLAIQTVNNQKLNTSGLALEANNNTLYLFQKGLAQGNFTTRHLVYEVEVRNGAGVREFVFIDAHSKELVEQFTGMPHALYRVIYEGNMNNTVWEEGDPLPGTLSTWQLNEVEASGHVYHLFNNTFGQDSYDGIGAQMKTINNNPNINCPNANWNGVTVNYCDGIASDDVIAHEWGHAYTEYTSGLIYAWQSGAINESYSDIWGETVDILNAYGDQNEDLSLRTDCSNSQRWKIGESATAISSPIRDMWNPNCKNHPGKVTDNNYWCNEGDNGGVHINSGVPNHAYALLVDGGTFNGYTINGLGFTKAAHIFWRAQSTYLTATSDFYNLADALEASCTDLLGINLEGLSFTSTPAGPSGEIITSTDFDELVNVLLAVELKTNPDACNFETILGPIFELCPVAEGNPVYKQDWETGLQGWTVSELPLNPLTWESRDWTIVSSLPDGREGQGVFGANPVNGDCQFDLQDGLIRLESPLITLPDFTDGDFQMFFDHFVATEYEWDGGNIKYSVDNGLTWAIVPSSAFTANPYNATLRFAQNTNPLRGEEAFTGTDGGSVSGSWGRSVIDLSAIGVGANDAVKFRWELGSDACNGRIGWYLDDIAIFNCAMPLSVTDFNVVTNSVKVYPNPSNGVFTLKKTQNIHLSSAKIHDINGRVIKEFDLSNMQMKKDMDLTHLSSGIYFVTITSPEAKTVLKLVKQ</sequence>
<dbReference type="Pfam" id="PF07504">
    <property type="entry name" value="FTP"/>
    <property type="match status" value="1"/>
</dbReference>
<dbReference type="InterPro" id="IPR023612">
    <property type="entry name" value="Peptidase_M4"/>
</dbReference>
<dbReference type="InterPro" id="IPR013856">
    <property type="entry name" value="Peptidase_M4_domain"/>
</dbReference>
<keyword evidence="4 9" id="KW-0732">Signal</keyword>
<feature type="signal peptide" evidence="9">
    <location>
        <begin position="1"/>
        <end position="20"/>
    </location>
</feature>
<evidence type="ECO:0000259" key="13">
    <source>
        <dbReference type="Pfam" id="PF18962"/>
    </source>
</evidence>
<evidence type="ECO:0000256" key="8">
    <source>
        <dbReference type="PIRSR" id="PIRSR623612-1"/>
    </source>
</evidence>
<dbReference type="NCBIfam" id="TIGR04183">
    <property type="entry name" value="Por_Secre_tail"/>
    <property type="match status" value="1"/>
</dbReference>
<evidence type="ECO:0000313" key="14">
    <source>
        <dbReference type="EMBL" id="RCU56797.1"/>
    </source>
</evidence>
<dbReference type="InterPro" id="IPR026444">
    <property type="entry name" value="Secre_tail"/>
</dbReference>
<keyword evidence="6" id="KW-0862">Zinc</keyword>
<dbReference type="PANTHER" id="PTHR33794">
    <property type="entry name" value="BACILLOLYSIN"/>
    <property type="match status" value="1"/>
</dbReference>
<evidence type="ECO:0000259" key="11">
    <source>
        <dbReference type="Pfam" id="PF02868"/>
    </source>
</evidence>
<dbReference type="OrthoDB" id="9792152at2"/>
<accession>A0A368P1R2</accession>
<dbReference type="SUPFAM" id="SSF55486">
    <property type="entry name" value="Metalloproteases ('zincins'), catalytic domain"/>
    <property type="match status" value="1"/>
</dbReference>
<dbReference type="GO" id="GO:0046872">
    <property type="term" value="F:metal ion binding"/>
    <property type="evidence" value="ECO:0007669"/>
    <property type="project" value="UniProtKB-KW"/>
</dbReference>
<keyword evidence="5" id="KW-0378">Hydrolase</keyword>
<dbReference type="Gene3D" id="3.10.450.40">
    <property type="match status" value="1"/>
</dbReference>
<evidence type="ECO:0000256" key="6">
    <source>
        <dbReference type="ARBA" id="ARBA00022833"/>
    </source>
</evidence>
<dbReference type="InterPro" id="IPR001570">
    <property type="entry name" value="Peptidase_M4_C_domain"/>
</dbReference>
<dbReference type="InterPro" id="IPR027268">
    <property type="entry name" value="Peptidase_M4/M1_CTD_sf"/>
</dbReference>
<name>A0A368P1R2_9FLAO</name>
<evidence type="ECO:0000259" key="10">
    <source>
        <dbReference type="Pfam" id="PF01447"/>
    </source>
</evidence>
<evidence type="ECO:0000256" key="9">
    <source>
        <dbReference type="SAM" id="SignalP"/>
    </source>
</evidence>
<comment type="similarity">
    <text evidence="1">Belongs to the peptidase M4 family.</text>
</comment>
<feature type="active site" description="Proton donor" evidence="8">
    <location>
        <position position="430"/>
    </location>
</feature>
<dbReference type="Gene3D" id="1.10.390.10">
    <property type="entry name" value="Neutral Protease Domain 2"/>
    <property type="match status" value="1"/>
</dbReference>
<keyword evidence="2" id="KW-0645">Protease</keyword>
<dbReference type="Gene3D" id="3.10.170.10">
    <property type="match status" value="1"/>
</dbReference>
<dbReference type="GO" id="GO:0006508">
    <property type="term" value="P:proteolysis"/>
    <property type="evidence" value="ECO:0007669"/>
    <property type="project" value="UniProtKB-KW"/>
</dbReference>
<dbReference type="AlphaFoldDB" id="A0A368P1R2"/>
<comment type="caution">
    <text evidence="14">The sequence shown here is derived from an EMBL/GenBank/DDBJ whole genome shotgun (WGS) entry which is preliminary data.</text>
</comment>
<dbReference type="InterPro" id="IPR011096">
    <property type="entry name" value="FTP_domain"/>
</dbReference>
<dbReference type="GO" id="GO:0004222">
    <property type="term" value="F:metalloendopeptidase activity"/>
    <property type="evidence" value="ECO:0007669"/>
    <property type="project" value="InterPro"/>
</dbReference>
<feature type="domain" description="FTP" evidence="12">
    <location>
        <begin position="87"/>
        <end position="137"/>
    </location>
</feature>
<dbReference type="InterPro" id="IPR050728">
    <property type="entry name" value="Zinc_Metalloprotease_M4"/>
</dbReference>
<keyword evidence="3" id="KW-0479">Metal-binding</keyword>
<keyword evidence="15" id="KW-1185">Reference proteome</keyword>
<evidence type="ECO:0000256" key="4">
    <source>
        <dbReference type="ARBA" id="ARBA00022729"/>
    </source>
</evidence>
<dbReference type="RefSeq" id="WP_113966331.1">
    <property type="nucleotide sequence ID" value="NZ_JAWWDI010000014.1"/>
</dbReference>
<evidence type="ECO:0000259" key="12">
    <source>
        <dbReference type="Pfam" id="PF07504"/>
    </source>
</evidence>
<keyword evidence="7" id="KW-0482">Metalloprotease</keyword>
<dbReference type="Gene3D" id="3.10.450.490">
    <property type="match status" value="1"/>
</dbReference>
<proteinExistence type="inferred from homology"/>
<evidence type="ECO:0000256" key="2">
    <source>
        <dbReference type="ARBA" id="ARBA00022670"/>
    </source>
</evidence>
<organism evidence="14 15">
    <name type="scientific">Oceanihabitans sediminis</name>
    <dbReference type="NCBI Taxonomy" id="1812012"/>
    <lineage>
        <taxon>Bacteria</taxon>
        <taxon>Pseudomonadati</taxon>
        <taxon>Bacteroidota</taxon>
        <taxon>Flavobacteriia</taxon>
        <taxon>Flavobacteriales</taxon>
        <taxon>Flavobacteriaceae</taxon>
        <taxon>Oceanihabitans</taxon>
    </lineage>
</organism>
<dbReference type="EMBL" id="QPIG01000004">
    <property type="protein sequence ID" value="RCU56797.1"/>
    <property type="molecule type" value="Genomic_DNA"/>
</dbReference>
<feature type="domain" description="Secretion system C-terminal sorting" evidence="13">
    <location>
        <begin position="777"/>
        <end position="848"/>
    </location>
</feature>
<evidence type="ECO:0000256" key="3">
    <source>
        <dbReference type="ARBA" id="ARBA00022723"/>
    </source>
</evidence>
<dbReference type="PRINTS" id="PR00730">
    <property type="entry name" value="THERMOLYSIN"/>
</dbReference>
<evidence type="ECO:0000256" key="1">
    <source>
        <dbReference type="ARBA" id="ARBA00009388"/>
    </source>
</evidence>
<evidence type="ECO:0000256" key="5">
    <source>
        <dbReference type="ARBA" id="ARBA00022801"/>
    </source>
</evidence>
<evidence type="ECO:0000256" key="7">
    <source>
        <dbReference type="ARBA" id="ARBA00023049"/>
    </source>
</evidence>
<feature type="active site" evidence="8">
    <location>
        <position position="328"/>
    </location>
</feature>
<dbReference type="Pfam" id="PF18962">
    <property type="entry name" value="Por_Secre_tail"/>
    <property type="match status" value="1"/>
</dbReference>
<reference evidence="14 15" key="1">
    <citation type="submission" date="2018-07" db="EMBL/GenBank/DDBJ databases">
        <title>Oceanihabitans testaceum sp. nov., isolated from marine sediment.</title>
        <authorList>
            <person name="Li C.-M."/>
        </authorList>
    </citation>
    <scope>NUCLEOTIDE SEQUENCE [LARGE SCALE GENOMIC DNA]</scope>
    <source>
        <strain evidence="14 15">S9-10</strain>
    </source>
</reference>
<feature type="chain" id="PRO_5017033811" evidence="9">
    <location>
        <begin position="21"/>
        <end position="851"/>
    </location>
</feature>
<dbReference type="CDD" id="cd09597">
    <property type="entry name" value="M4_TLP"/>
    <property type="match status" value="1"/>
</dbReference>
<dbReference type="Gene3D" id="2.60.120.260">
    <property type="entry name" value="Galactose-binding domain-like"/>
    <property type="match status" value="1"/>
</dbReference>
<dbReference type="Pfam" id="PF01447">
    <property type="entry name" value="Peptidase_M4"/>
    <property type="match status" value="1"/>
</dbReference>
<feature type="domain" description="Peptidase M4 C-terminal" evidence="11">
    <location>
        <begin position="338"/>
        <end position="496"/>
    </location>
</feature>
<dbReference type="Proteomes" id="UP000252249">
    <property type="component" value="Unassembled WGS sequence"/>
</dbReference>
<protein>
    <submittedName>
        <fullName evidence="14">T9SS C-terminal target domain-containing protein</fullName>
    </submittedName>
</protein>